<evidence type="ECO:0000256" key="3">
    <source>
        <dbReference type="ARBA" id="ARBA00022502"/>
    </source>
</evidence>
<dbReference type="InterPro" id="IPR039524">
    <property type="entry name" value="PIGO/GPI13"/>
</dbReference>
<dbReference type="Proteomes" id="UP000585474">
    <property type="component" value="Unassembled WGS sequence"/>
</dbReference>
<dbReference type="EMBL" id="BJWL01000016">
    <property type="protein sequence ID" value="GFZ04428.1"/>
    <property type="molecule type" value="Genomic_DNA"/>
</dbReference>
<evidence type="ECO:0000256" key="8">
    <source>
        <dbReference type="ARBA" id="ARBA00023136"/>
    </source>
</evidence>
<dbReference type="GO" id="GO:0051377">
    <property type="term" value="F:mannose-ethanolamine phosphotransferase activity"/>
    <property type="evidence" value="ECO:0007669"/>
    <property type="project" value="InterPro"/>
</dbReference>
<gene>
    <name evidence="11" type="ORF">Acr_16g0010520</name>
</gene>
<evidence type="ECO:0000256" key="4">
    <source>
        <dbReference type="ARBA" id="ARBA00022679"/>
    </source>
</evidence>
<feature type="transmembrane region" description="Helical" evidence="10">
    <location>
        <begin position="614"/>
        <end position="636"/>
    </location>
</feature>
<keyword evidence="12" id="KW-1185">Reference proteome</keyword>
<accession>A0A7J0G154</accession>
<feature type="transmembrane region" description="Helical" evidence="10">
    <location>
        <begin position="543"/>
        <end position="563"/>
    </location>
</feature>
<name>A0A7J0G154_9ERIC</name>
<dbReference type="Gene3D" id="3.40.720.10">
    <property type="entry name" value="Alkaline Phosphatase, subunit A"/>
    <property type="match status" value="1"/>
</dbReference>
<dbReference type="CDD" id="cd16023">
    <property type="entry name" value="GPI_EPT_3"/>
    <property type="match status" value="1"/>
</dbReference>
<dbReference type="PANTHER" id="PTHR23071">
    <property type="entry name" value="PHOSPHATIDYLINOSITOL GLYCAN"/>
    <property type="match status" value="1"/>
</dbReference>
<dbReference type="AlphaFoldDB" id="A0A7J0G154"/>
<evidence type="ECO:0000313" key="11">
    <source>
        <dbReference type="EMBL" id="GFZ04428.1"/>
    </source>
</evidence>
<feature type="transmembrane region" description="Helical" evidence="10">
    <location>
        <begin position="575"/>
        <end position="594"/>
    </location>
</feature>
<dbReference type="GO" id="GO:0006506">
    <property type="term" value="P:GPI anchor biosynthetic process"/>
    <property type="evidence" value="ECO:0007669"/>
    <property type="project" value="UniProtKB-UniPathway"/>
</dbReference>
<comment type="caution">
    <text evidence="11">The sequence shown here is derived from an EMBL/GenBank/DDBJ whole genome shotgun (WGS) entry which is preliminary data.</text>
</comment>
<dbReference type="InterPro" id="IPR037675">
    <property type="entry name" value="PIG-O_N"/>
</dbReference>
<sequence length="851" mass="95146">MDALLAWRWRRREEKGRIWPFLSIFCLILVLHLVAILLFAKGFLLTRTELPYYSNCSDISQSPCVQPPHSLPLSNKNKKPWMDKLQVLHKLASQEGTSARIFKAIADPPTTSLQRLKGLTTGGLPTFIDVGNSFGAPAILEDNLISQLAQNGKRVVMMGDDTWLQLFPHHFNECYPFPSFNVKDLHTVDNGCTKHLFPSLYEGDWDVLIAHFLGVKVIDVLESQSGPGGLHENTLLLVMGDHGQTINGDHGGGNAEELDFAVTVSALLGVPFPFGSIGCVNLELYALAAGTWNSEGSIRGICPNNSSTGEWMQNYVNVLCINSWQVKRYIDVYSTSSVIGFSNEDLLHLSALYAQAAEMNLMLHKNESCHTSLPDLRRQIDAYFSFLASVAELARSKWTQFNVKTMGIGFGMMLISLLVHLLAIRRLDKLCGVYFAFCAKSGISFGLTFSCLIVAIRACSFLSNSYILEEGKVAIFLAATTGMLNLRYSIIKKKMLLEAVVFLLLISILRFSIELGLSKQAVSSVLLDICPSWMHAVAEGYPFWMHIAELVPVLALIILAFMLQKSIARSSCSIVLKNVITGTIFSYLLIAAYWTLETKLLNPPLLLQGIRRNFIAQIIYFIGCVQLLSLAFLRFIGEEKNSNWEESVIIKIMVMLSVWSSTVILLSGRLGPLVALASVLGGWCIRRLKCLEQDSKNGNLQTLCLYSSPVTQWSLLAVCLFFCTGHWFEEFILVPQAILLTIDTFGFSHILPIFGLPFLVVRQLPFGQGEQRKRFFFMQLSQVYLMYGLITATSVTFTILCVTIQRRHLMVWGLFAPKFVFEVVGLILTDVLIILALLYYLDRVEDAPLDQ</sequence>
<dbReference type="UniPathway" id="UPA00196"/>
<evidence type="ECO:0000256" key="5">
    <source>
        <dbReference type="ARBA" id="ARBA00022692"/>
    </source>
</evidence>
<evidence type="ECO:0000256" key="9">
    <source>
        <dbReference type="ARBA" id="ARBA00023180"/>
    </source>
</evidence>
<protein>
    <submittedName>
        <fullName evidence="11">Alkaline-phosphatase-like family protein</fullName>
    </submittedName>
</protein>
<feature type="transmembrane region" description="Helical" evidence="10">
    <location>
        <begin position="734"/>
        <end position="761"/>
    </location>
</feature>
<keyword evidence="6" id="KW-0256">Endoplasmic reticulum</keyword>
<feature type="transmembrane region" description="Helical" evidence="10">
    <location>
        <begin position="431"/>
        <end position="456"/>
    </location>
</feature>
<feature type="transmembrane region" description="Helical" evidence="10">
    <location>
        <begin position="819"/>
        <end position="841"/>
    </location>
</feature>
<evidence type="ECO:0000256" key="1">
    <source>
        <dbReference type="ARBA" id="ARBA00004477"/>
    </source>
</evidence>
<organism evidence="11 12">
    <name type="scientific">Actinidia rufa</name>
    <dbReference type="NCBI Taxonomy" id="165716"/>
    <lineage>
        <taxon>Eukaryota</taxon>
        <taxon>Viridiplantae</taxon>
        <taxon>Streptophyta</taxon>
        <taxon>Embryophyta</taxon>
        <taxon>Tracheophyta</taxon>
        <taxon>Spermatophyta</taxon>
        <taxon>Magnoliopsida</taxon>
        <taxon>eudicotyledons</taxon>
        <taxon>Gunneridae</taxon>
        <taxon>Pentapetalae</taxon>
        <taxon>asterids</taxon>
        <taxon>Ericales</taxon>
        <taxon>Actinidiaceae</taxon>
        <taxon>Actinidia</taxon>
    </lineage>
</organism>
<dbReference type="SUPFAM" id="SSF53649">
    <property type="entry name" value="Alkaline phosphatase-like"/>
    <property type="match status" value="1"/>
</dbReference>
<feature type="transmembrane region" description="Helical" evidence="10">
    <location>
        <begin position="782"/>
        <end position="807"/>
    </location>
</feature>
<dbReference type="PANTHER" id="PTHR23071:SF1">
    <property type="entry name" value="GPI ETHANOLAMINE PHOSPHATE TRANSFERASE 3"/>
    <property type="match status" value="1"/>
</dbReference>
<proteinExistence type="predicted"/>
<evidence type="ECO:0000313" key="12">
    <source>
        <dbReference type="Proteomes" id="UP000585474"/>
    </source>
</evidence>
<keyword evidence="3" id="KW-0337">GPI-anchor biosynthesis</keyword>
<keyword evidence="4" id="KW-0808">Transferase</keyword>
<evidence type="ECO:0000256" key="10">
    <source>
        <dbReference type="SAM" id="Phobius"/>
    </source>
</evidence>
<evidence type="ECO:0000256" key="7">
    <source>
        <dbReference type="ARBA" id="ARBA00022989"/>
    </source>
</evidence>
<keyword evidence="8 10" id="KW-0472">Membrane</keyword>
<keyword evidence="5 10" id="KW-0812">Transmembrane</keyword>
<feature type="transmembrane region" description="Helical" evidence="10">
    <location>
        <begin position="495"/>
        <end position="513"/>
    </location>
</feature>
<keyword evidence="9" id="KW-0325">Glycoprotein</keyword>
<feature type="transmembrane region" description="Helical" evidence="10">
    <location>
        <begin position="471"/>
        <end position="488"/>
    </location>
</feature>
<evidence type="ECO:0000256" key="2">
    <source>
        <dbReference type="ARBA" id="ARBA00004687"/>
    </source>
</evidence>
<dbReference type="OrthoDB" id="272139at2759"/>
<dbReference type="InterPro" id="IPR017850">
    <property type="entry name" value="Alkaline_phosphatase_core_sf"/>
</dbReference>
<keyword evidence="7 10" id="KW-1133">Transmembrane helix</keyword>
<dbReference type="GO" id="GO:0005789">
    <property type="term" value="C:endoplasmic reticulum membrane"/>
    <property type="evidence" value="ECO:0007669"/>
    <property type="project" value="UniProtKB-SubCell"/>
</dbReference>
<comment type="pathway">
    <text evidence="2">Glycolipid biosynthesis; glycosylphosphatidylinositol-anchor biosynthesis.</text>
</comment>
<reference evidence="11 12" key="1">
    <citation type="submission" date="2019-07" db="EMBL/GenBank/DDBJ databases">
        <title>De Novo Assembly of kiwifruit Actinidia rufa.</title>
        <authorList>
            <person name="Sugita-Konishi S."/>
            <person name="Sato K."/>
            <person name="Mori E."/>
            <person name="Abe Y."/>
            <person name="Kisaki G."/>
            <person name="Hamano K."/>
            <person name="Suezawa K."/>
            <person name="Otani M."/>
            <person name="Fukuda T."/>
            <person name="Manabe T."/>
            <person name="Gomi K."/>
            <person name="Tabuchi M."/>
            <person name="Akimitsu K."/>
            <person name="Kataoka I."/>
        </authorList>
    </citation>
    <scope>NUCLEOTIDE SEQUENCE [LARGE SCALE GENOMIC DNA]</scope>
    <source>
        <strain evidence="12">cv. Fuchu</strain>
    </source>
</reference>
<feature type="transmembrane region" description="Helical" evidence="10">
    <location>
        <begin position="648"/>
        <end position="666"/>
    </location>
</feature>
<evidence type="ECO:0000256" key="6">
    <source>
        <dbReference type="ARBA" id="ARBA00022824"/>
    </source>
</evidence>
<feature type="transmembrane region" description="Helical" evidence="10">
    <location>
        <begin position="405"/>
        <end position="424"/>
    </location>
</feature>
<comment type="subcellular location">
    <subcellularLocation>
        <location evidence="1">Endoplasmic reticulum membrane</location>
        <topology evidence="1">Multi-pass membrane protein</topology>
    </subcellularLocation>
</comment>
<feature type="transmembrane region" description="Helical" evidence="10">
    <location>
        <begin position="21"/>
        <end position="44"/>
    </location>
</feature>